<accession>A0A1B8TVY4</accession>
<dbReference type="OrthoDB" id="982229at2"/>
<dbReference type="STRING" id="996801.BW723_02205"/>
<comment type="caution">
    <text evidence="1">The sequence shown here is derived from an EMBL/GenBank/DDBJ whole genome shotgun (WGS) entry which is preliminary data.</text>
</comment>
<dbReference type="RefSeq" id="WP_068362931.1">
    <property type="nucleotide sequence ID" value="NZ_CP019337.1"/>
</dbReference>
<organism evidence="1 2">
    <name type="scientific">Polaribacter reichenbachii</name>
    <dbReference type="NCBI Taxonomy" id="996801"/>
    <lineage>
        <taxon>Bacteria</taxon>
        <taxon>Pseudomonadati</taxon>
        <taxon>Bacteroidota</taxon>
        <taxon>Flavobacteriia</taxon>
        <taxon>Flavobacteriales</taxon>
        <taxon>Flavobacteriaceae</taxon>
    </lineage>
</organism>
<evidence type="ECO:0008006" key="3">
    <source>
        <dbReference type="Google" id="ProtNLM"/>
    </source>
</evidence>
<dbReference type="AlphaFoldDB" id="A0A1B8TVY4"/>
<evidence type="ECO:0000313" key="2">
    <source>
        <dbReference type="Proteomes" id="UP000092612"/>
    </source>
</evidence>
<dbReference type="EMBL" id="LSFL01000035">
    <property type="protein sequence ID" value="OBY63803.1"/>
    <property type="molecule type" value="Genomic_DNA"/>
</dbReference>
<dbReference type="Proteomes" id="UP000092612">
    <property type="component" value="Unassembled WGS sequence"/>
</dbReference>
<reference evidence="2" key="1">
    <citation type="submission" date="2016-02" db="EMBL/GenBank/DDBJ databases">
        <title>Paenibacillus sp. LPB0068, isolated from Crassostrea gigas.</title>
        <authorList>
            <person name="Shin S.-K."/>
            <person name="Yi H."/>
        </authorList>
    </citation>
    <scope>NUCLEOTIDE SEQUENCE [LARGE SCALE GENOMIC DNA]</scope>
    <source>
        <strain evidence="2">KCTC 23969</strain>
    </source>
</reference>
<proteinExistence type="predicted"/>
<name>A0A1B8TVY4_9FLAO</name>
<dbReference type="PROSITE" id="PS51257">
    <property type="entry name" value="PROKAR_LIPOPROTEIN"/>
    <property type="match status" value="1"/>
</dbReference>
<sequence>MKHSLCFLLFLFTLSCSQKKQDKIVITENKEYKQSEMAALMLKMYAVNLENKKLILEGKSPEKFNQEFLNIHTAKLTDSTDRNAAFKGFSDFYLKNYEMLFESSKDSLKINYNNTINSCIACHKTTCIGPIPKIKKLLIKE</sequence>
<protein>
    <recommendedName>
        <fullName evidence="3">Cytochrome c domain-containing protein</fullName>
    </recommendedName>
</protein>
<dbReference type="KEGG" id="prn:BW723_02205"/>
<evidence type="ECO:0000313" key="1">
    <source>
        <dbReference type="EMBL" id="OBY63803.1"/>
    </source>
</evidence>
<keyword evidence="2" id="KW-1185">Reference proteome</keyword>
<gene>
    <name evidence="1" type="ORF">LPB301_13495</name>
</gene>